<evidence type="ECO:0000313" key="2">
    <source>
        <dbReference type="EMBL" id="KAF2824858.1"/>
    </source>
</evidence>
<gene>
    <name evidence="2" type="ORF">CC86DRAFT_407997</name>
</gene>
<evidence type="ECO:0000256" key="1">
    <source>
        <dbReference type="PROSITE-ProRule" id="PRU00023"/>
    </source>
</evidence>
<dbReference type="Proteomes" id="UP000799424">
    <property type="component" value="Unassembled WGS sequence"/>
</dbReference>
<dbReference type="Pfam" id="PF13606">
    <property type="entry name" value="Ank_3"/>
    <property type="match status" value="1"/>
</dbReference>
<dbReference type="InterPro" id="IPR036770">
    <property type="entry name" value="Ankyrin_rpt-contain_sf"/>
</dbReference>
<feature type="repeat" description="ANK" evidence="1">
    <location>
        <begin position="332"/>
        <end position="360"/>
    </location>
</feature>
<dbReference type="EMBL" id="MU006229">
    <property type="protein sequence ID" value="KAF2824858.1"/>
    <property type="molecule type" value="Genomic_DNA"/>
</dbReference>
<dbReference type="InterPro" id="IPR002110">
    <property type="entry name" value="Ankyrin_rpt"/>
</dbReference>
<organism evidence="2 3">
    <name type="scientific">Ophiobolus disseminans</name>
    <dbReference type="NCBI Taxonomy" id="1469910"/>
    <lineage>
        <taxon>Eukaryota</taxon>
        <taxon>Fungi</taxon>
        <taxon>Dikarya</taxon>
        <taxon>Ascomycota</taxon>
        <taxon>Pezizomycotina</taxon>
        <taxon>Dothideomycetes</taxon>
        <taxon>Pleosporomycetidae</taxon>
        <taxon>Pleosporales</taxon>
        <taxon>Pleosporineae</taxon>
        <taxon>Phaeosphaeriaceae</taxon>
        <taxon>Ophiobolus</taxon>
    </lineage>
</organism>
<proteinExistence type="predicted"/>
<sequence>MGLADMPPEIFQHIVHDVVSVAGPGDAWKICKVCRIFAAEIADDIFAKSDQDTFRSRKDIELLHRGLDIFLLNRLDFPHDVNPTIFAKLTAMVDYLLQELGLQGKAAVSDWTECHQASICYEGCGVLQTSIFDVYDNLFAIVACKEYAKVEKLLQESLGSPVPSSAVSLYDPLAFSVGIGKFNGTLHFPVDEELLEVVLKFLTSLDLGNKSNKLLCRSVATGSQARFSIAAAVRHVVMYGDSKTLRKLLDFYVAAGVQPSRSQFNEWFEITAHRRQDEIAQLLIDFAPSGKSMINLRNLLEACQGSEATIQATLDELALSDINDGTIIIMKPLFVAVRSGNVAAVEIMLDRGADINGAAPSNVPGLNKDHLMPLDVLCIARNTT</sequence>
<keyword evidence="3" id="KW-1185">Reference proteome</keyword>
<dbReference type="AlphaFoldDB" id="A0A6A6ZVV1"/>
<name>A0A6A6ZVV1_9PLEO</name>
<dbReference type="OrthoDB" id="3671334at2759"/>
<dbReference type="PROSITE" id="PS50088">
    <property type="entry name" value="ANK_REPEAT"/>
    <property type="match status" value="1"/>
</dbReference>
<reference evidence="2" key="1">
    <citation type="journal article" date="2020" name="Stud. Mycol.">
        <title>101 Dothideomycetes genomes: a test case for predicting lifestyles and emergence of pathogens.</title>
        <authorList>
            <person name="Haridas S."/>
            <person name="Albert R."/>
            <person name="Binder M."/>
            <person name="Bloem J."/>
            <person name="Labutti K."/>
            <person name="Salamov A."/>
            <person name="Andreopoulos B."/>
            <person name="Baker S."/>
            <person name="Barry K."/>
            <person name="Bills G."/>
            <person name="Bluhm B."/>
            <person name="Cannon C."/>
            <person name="Castanera R."/>
            <person name="Culley D."/>
            <person name="Daum C."/>
            <person name="Ezra D."/>
            <person name="Gonzalez J."/>
            <person name="Henrissat B."/>
            <person name="Kuo A."/>
            <person name="Liang C."/>
            <person name="Lipzen A."/>
            <person name="Lutzoni F."/>
            <person name="Magnuson J."/>
            <person name="Mondo S."/>
            <person name="Nolan M."/>
            <person name="Ohm R."/>
            <person name="Pangilinan J."/>
            <person name="Park H.-J."/>
            <person name="Ramirez L."/>
            <person name="Alfaro M."/>
            <person name="Sun H."/>
            <person name="Tritt A."/>
            <person name="Yoshinaga Y."/>
            <person name="Zwiers L.-H."/>
            <person name="Turgeon B."/>
            <person name="Goodwin S."/>
            <person name="Spatafora J."/>
            <person name="Crous P."/>
            <person name="Grigoriev I."/>
        </authorList>
    </citation>
    <scope>NUCLEOTIDE SEQUENCE</scope>
    <source>
        <strain evidence="2">CBS 113818</strain>
    </source>
</reference>
<dbReference type="PROSITE" id="PS50297">
    <property type="entry name" value="ANK_REP_REGION"/>
    <property type="match status" value="1"/>
</dbReference>
<protein>
    <submittedName>
        <fullName evidence="2">Uncharacterized protein</fullName>
    </submittedName>
</protein>
<evidence type="ECO:0000313" key="3">
    <source>
        <dbReference type="Proteomes" id="UP000799424"/>
    </source>
</evidence>
<accession>A0A6A6ZVV1</accession>
<dbReference type="SUPFAM" id="SSF48403">
    <property type="entry name" value="Ankyrin repeat"/>
    <property type="match status" value="1"/>
</dbReference>
<dbReference type="Gene3D" id="1.25.40.20">
    <property type="entry name" value="Ankyrin repeat-containing domain"/>
    <property type="match status" value="1"/>
</dbReference>
<keyword evidence="1" id="KW-0040">ANK repeat</keyword>